<accession>A0A1Y2G716</accession>
<comment type="similarity">
    <text evidence="1">Belongs to the Rab GDI family.</text>
</comment>
<feature type="region of interest" description="Disordered" evidence="2">
    <location>
        <begin position="468"/>
        <end position="500"/>
    </location>
</feature>
<keyword evidence="4" id="KW-1185">Reference proteome</keyword>
<dbReference type="SUPFAM" id="SSF51905">
    <property type="entry name" value="FAD/NAD(P)-binding domain"/>
    <property type="match status" value="1"/>
</dbReference>
<dbReference type="GO" id="GO:0005968">
    <property type="term" value="C:Rab-protein geranylgeranyltransferase complex"/>
    <property type="evidence" value="ECO:0007669"/>
    <property type="project" value="TreeGrafter"/>
</dbReference>
<dbReference type="Gene3D" id="1.10.405.10">
    <property type="entry name" value="Guanine Nucleotide Dissociation Inhibitor, domain 1"/>
    <property type="match status" value="1"/>
</dbReference>
<dbReference type="PANTHER" id="PTHR11787:SF4">
    <property type="entry name" value="CHM, RAB ESCORT PROTEIN 1"/>
    <property type="match status" value="1"/>
</dbReference>
<protein>
    <submittedName>
        <fullName evidence="3">GDP dissociation inhibitor-domain-containing protein</fullName>
    </submittedName>
</protein>
<feature type="compositionally biased region" description="Pro residues" evidence="2">
    <location>
        <begin position="474"/>
        <end position="483"/>
    </location>
</feature>
<dbReference type="GO" id="GO:0016192">
    <property type="term" value="P:vesicle-mediated transport"/>
    <property type="evidence" value="ECO:0007669"/>
    <property type="project" value="TreeGrafter"/>
</dbReference>
<comment type="caution">
    <text evidence="3">The sequence shown here is derived from an EMBL/GenBank/DDBJ whole genome shotgun (WGS) entry which is preliminary data.</text>
</comment>
<dbReference type="FunCoup" id="A0A1Y2G716">
    <property type="interactions" value="122"/>
</dbReference>
<dbReference type="Pfam" id="PF00996">
    <property type="entry name" value="GDI"/>
    <property type="match status" value="1"/>
</dbReference>
<evidence type="ECO:0000313" key="4">
    <source>
        <dbReference type="Proteomes" id="UP000193467"/>
    </source>
</evidence>
<dbReference type="PRINTS" id="PR00891">
    <property type="entry name" value="RABGDIREP"/>
</dbReference>
<name>A0A1Y2G716_9BASI</name>
<dbReference type="InterPro" id="IPR018203">
    <property type="entry name" value="GDP_dissociation_inhibitor"/>
</dbReference>
<evidence type="ECO:0000256" key="2">
    <source>
        <dbReference type="SAM" id="MobiDB-lite"/>
    </source>
</evidence>
<dbReference type="GO" id="GO:0005092">
    <property type="term" value="F:GDP-dissociation inhibitor activity"/>
    <property type="evidence" value="ECO:0007669"/>
    <property type="project" value="InterPro"/>
</dbReference>
<sequence>MDPDTPTHFNAILVGTGLVESIVAAALSKAGYSVLQLDQQSYYGDTWASLSLQELAEWASSHPSAQCSPPSPPSHLLPTGQRFSLSLLPTLLRANGSAIDLLVRSKVASYLSFGLLNGIGLWSAEEGEGEVKGKGRVERVPASKADVFNHPTLSLVEKRRLTKLLLLAAGQDAFEEDQRLKDPSLTFQDFLQKEVKVSPAVANSLAYALTLCSSSEDLAIPALHRLRSFIHSIGRYGPSPFLVGHYGGAGDLVGGFSRICAVWGGGQILGRPIEALQLDSTPGIIVPPSQAPFLVHDTLPPPPSKPSTSSSDSEVKPLGIPVLIESDKPSSVFTADWVVASPSHLPALFPTLPTSTEPPKSVHAIVILPEPIPFPPPREATEEDYNEPDSNLFIFPPKALEESVGTVTALQVGPGTFAAPAGSYVLYLSAPLLSTPSPETDASTLLTPYLTSLLSLSSSSPPLEPLFTTSYFSHPPPLPPPPSHRTYSSSRPSLHSAKRR</sequence>
<dbReference type="InParanoid" id="A0A1Y2G716"/>
<dbReference type="PANTHER" id="PTHR11787">
    <property type="entry name" value="RAB GDP-DISSOCIATION INHIBITOR"/>
    <property type="match status" value="1"/>
</dbReference>
<dbReference type="EMBL" id="MCGR01000002">
    <property type="protein sequence ID" value="ORY91791.1"/>
    <property type="molecule type" value="Genomic_DNA"/>
</dbReference>
<dbReference type="InterPro" id="IPR036188">
    <property type="entry name" value="FAD/NAD-bd_sf"/>
</dbReference>
<dbReference type="STRING" id="106004.A0A1Y2G716"/>
<evidence type="ECO:0000313" key="3">
    <source>
        <dbReference type="EMBL" id="ORY91791.1"/>
    </source>
</evidence>
<dbReference type="OrthoDB" id="9446342at2759"/>
<reference evidence="3 4" key="1">
    <citation type="submission" date="2016-07" db="EMBL/GenBank/DDBJ databases">
        <title>Pervasive Adenine N6-methylation of Active Genes in Fungi.</title>
        <authorList>
            <consortium name="DOE Joint Genome Institute"/>
            <person name="Mondo S.J."/>
            <person name="Dannebaum R.O."/>
            <person name="Kuo R.C."/>
            <person name="Labutti K."/>
            <person name="Haridas S."/>
            <person name="Kuo A."/>
            <person name="Salamov A."/>
            <person name="Ahrendt S.R."/>
            <person name="Lipzen A."/>
            <person name="Sullivan W."/>
            <person name="Andreopoulos W.B."/>
            <person name="Clum A."/>
            <person name="Lindquist E."/>
            <person name="Daum C."/>
            <person name="Ramamoorthy G.K."/>
            <person name="Gryganskyi A."/>
            <person name="Culley D."/>
            <person name="Magnuson J.K."/>
            <person name="James T.Y."/>
            <person name="O'Malley M.A."/>
            <person name="Stajich J.E."/>
            <person name="Spatafora J.W."/>
            <person name="Visel A."/>
            <person name="Grigoriev I.V."/>
        </authorList>
    </citation>
    <scope>NUCLEOTIDE SEQUENCE [LARGE SCALE GENOMIC DNA]</scope>
    <source>
        <strain evidence="3 4">62-1032</strain>
    </source>
</reference>
<dbReference type="GO" id="GO:0007264">
    <property type="term" value="P:small GTPase-mediated signal transduction"/>
    <property type="evidence" value="ECO:0007669"/>
    <property type="project" value="InterPro"/>
</dbReference>
<dbReference type="GO" id="GO:0005829">
    <property type="term" value="C:cytosol"/>
    <property type="evidence" value="ECO:0007669"/>
    <property type="project" value="TreeGrafter"/>
</dbReference>
<gene>
    <name evidence="3" type="ORF">BCR35DRAFT_349558</name>
</gene>
<evidence type="ECO:0000256" key="1">
    <source>
        <dbReference type="ARBA" id="ARBA00005593"/>
    </source>
</evidence>
<dbReference type="GO" id="GO:0005634">
    <property type="term" value="C:nucleus"/>
    <property type="evidence" value="ECO:0007669"/>
    <property type="project" value="TreeGrafter"/>
</dbReference>
<dbReference type="Gene3D" id="3.50.50.60">
    <property type="entry name" value="FAD/NAD(P)-binding domain"/>
    <property type="match status" value="1"/>
</dbReference>
<organism evidence="3 4">
    <name type="scientific">Leucosporidium creatinivorum</name>
    <dbReference type="NCBI Taxonomy" id="106004"/>
    <lineage>
        <taxon>Eukaryota</taxon>
        <taxon>Fungi</taxon>
        <taxon>Dikarya</taxon>
        <taxon>Basidiomycota</taxon>
        <taxon>Pucciniomycotina</taxon>
        <taxon>Microbotryomycetes</taxon>
        <taxon>Leucosporidiales</taxon>
        <taxon>Leucosporidium</taxon>
    </lineage>
</organism>
<dbReference type="Proteomes" id="UP000193467">
    <property type="component" value="Unassembled WGS sequence"/>
</dbReference>
<dbReference type="AlphaFoldDB" id="A0A1Y2G716"/>
<proteinExistence type="inferred from homology"/>